<dbReference type="Gene3D" id="1.10.8.270">
    <property type="entry name" value="putative rabgap domain of human tbc1 domain family member 14 like domains"/>
    <property type="match status" value="1"/>
</dbReference>
<dbReference type="PROSITE" id="PS50011">
    <property type="entry name" value="PROTEIN_KINASE_DOM"/>
    <property type="match status" value="1"/>
</dbReference>
<feature type="domain" description="Protein kinase" evidence="2">
    <location>
        <begin position="1"/>
        <end position="283"/>
    </location>
</feature>
<feature type="compositionally biased region" description="Low complexity" evidence="1">
    <location>
        <begin position="468"/>
        <end position="489"/>
    </location>
</feature>
<dbReference type="FunFam" id="1.10.8.270:FF:000044">
    <property type="entry name" value="TBC Kinase homolog"/>
    <property type="match status" value="1"/>
</dbReference>
<name>A0A1X2H5C4_SYNRA</name>
<dbReference type="InParanoid" id="A0A1X2H5C4"/>
<protein>
    <submittedName>
        <fullName evidence="5">Rab-GTPase-TBC domain-domain-containing protein</fullName>
    </submittedName>
</protein>
<dbReference type="PROSITE" id="PS50086">
    <property type="entry name" value="TBC_RABGAP"/>
    <property type="match status" value="1"/>
</dbReference>
<dbReference type="InterPro" id="IPR011009">
    <property type="entry name" value="Kinase-like_dom_sf"/>
</dbReference>
<reference evidence="5 6" key="1">
    <citation type="submission" date="2016-07" db="EMBL/GenBank/DDBJ databases">
        <title>Pervasive Adenine N6-methylation of Active Genes in Fungi.</title>
        <authorList>
            <consortium name="DOE Joint Genome Institute"/>
            <person name="Mondo S.J."/>
            <person name="Dannebaum R.O."/>
            <person name="Kuo R.C."/>
            <person name="Labutti K."/>
            <person name="Haridas S."/>
            <person name="Kuo A."/>
            <person name="Salamov A."/>
            <person name="Ahrendt S.R."/>
            <person name="Lipzen A."/>
            <person name="Sullivan W."/>
            <person name="Andreopoulos W.B."/>
            <person name="Clum A."/>
            <person name="Lindquist E."/>
            <person name="Daum C."/>
            <person name="Ramamoorthy G.K."/>
            <person name="Gryganskyi A."/>
            <person name="Culley D."/>
            <person name="Magnuson J.K."/>
            <person name="James T.Y."/>
            <person name="O'Malley M.A."/>
            <person name="Stajich J.E."/>
            <person name="Spatafora J.W."/>
            <person name="Visel A."/>
            <person name="Grigoriev I.V."/>
        </authorList>
    </citation>
    <scope>NUCLEOTIDE SEQUENCE [LARGE SCALE GENOMIC DNA]</scope>
    <source>
        <strain evidence="5 6">NRRL 2496</strain>
    </source>
</reference>
<dbReference type="SUPFAM" id="SSF56112">
    <property type="entry name" value="Protein kinase-like (PK-like)"/>
    <property type="match status" value="1"/>
</dbReference>
<dbReference type="PROSITE" id="PS50206">
    <property type="entry name" value="RHODANESE_3"/>
    <property type="match status" value="1"/>
</dbReference>
<dbReference type="SMART" id="SM00164">
    <property type="entry name" value="TBC"/>
    <property type="match status" value="1"/>
</dbReference>
<evidence type="ECO:0000313" key="6">
    <source>
        <dbReference type="Proteomes" id="UP000242180"/>
    </source>
</evidence>
<evidence type="ECO:0000259" key="3">
    <source>
        <dbReference type="PROSITE" id="PS50086"/>
    </source>
</evidence>
<dbReference type="SUPFAM" id="SSF52821">
    <property type="entry name" value="Rhodanese/Cell cycle control phosphatase"/>
    <property type="match status" value="1"/>
</dbReference>
<dbReference type="EMBL" id="MCGN01000009">
    <property type="protein sequence ID" value="ORY93585.1"/>
    <property type="molecule type" value="Genomic_DNA"/>
</dbReference>
<dbReference type="PANTHER" id="PTHR47219:SF9">
    <property type="entry name" value="GTPASE ACTIVATING PROTEIN AND CENTROSOME-ASSOCIATED, ISOFORM B"/>
    <property type="match status" value="1"/>
</dbReference>
<dbReference type="Pfam" id="PF00566">
    <property type="entry name" value="RabGAP-TBC"/>
    <property type="match status" value="1"/>
</dbReference>
<dbReference type="InterPro" id="IPR035969">
    <property type="entry name" value="Rab-GAP_TBC_sf"/>
</dbReference>
<dbReference type="InterPro" id="IPR000719">
    <property type="entry name" value="Prot_kinase_dom"/>
</dbReference>
<organism evidence="5 6">
    <name type="scientific">Syncephalastrum racemosum</name>
    <name type="common">Filamentous fungus</name>
    <dbReference type="NCBI Taxonomy" id="13706"/>
    <lineage>
        <taxon>Eukaryota</taxon>
        <taxon>Fungi</taxon>
        <taxon>Fungi incertae sedis</taxon>
        <taxon>Mucoromycota</taxon>
        <taxon>Mucoromycotina</taxon>
        <taxon>Mucoromycetes</taxon>
        <taxon>Mucorales</taxon>
        <taxon>Syncephalastraceae</taxon>
        <taxon>Syncephalastrum</taxon>
    </lineage>
</organism>
<dbReference type="OMA" id="THTDRQI"/>
<dbReference type="Proteomes" id="UP000242180">
    <property type="component" value="Unassembled WGS sequence"/>
</dbReference>
<feature type="domain" description="Rab-GAP TBC" evidence="3">
    <location>
        <begin position="568"/>
        <end position="753"/>
    </location>
</feature>
<dbReference type="InterPro" id="IPR000195">
    <property type="entry name" value="Rab-GAP-TBC_dom"/>
</dbReference>
<dbReference type="SMART" id="SM00220">
    <property type="entry name" value="S_TKc"/>
    <property type="match status" value="1"/>
</dbReference>
<dbReference type="Gene3D" id="3.40.250.10">
    <property type="entry name" value="Rhodanese-like domain"/>
    <property type="match status" value="1"/>
</dbReference>
<feature type="domain" description="Rhodanese" evidence="4">
    <location>
        <begin position="863"/>
        <end position="949"/>
    </location>
</feature>
<dbReference type="GO" id="GO:0005096">
    <property type="term" value="F:GTPase activator activity"/>
    <property type="evidence" value="ECO:0007669"/>
    <property type="project" value="TreeGrafter"/>
</dbReference>
<keyword evidence="6" id="KW-1185">Reference proteome</keyword>
<dbReference type="Gene3D" id="1.10.472.80">
    <property type="entry name" value="Ypt/Rab-GAP domain of gyp1p, domain 3"/>
    <property type="match status" value="1"/>
</dbReference>
<evidence type="ECO:0000256" key="1">
    <source>
        <dbReference type="SAM" id="MobiDB-lite"/>
    </source>
</evidence>
<dbReference type="OrthoDB" id="1668230at2759"/>
<dbReference type="AlphaFoldDB" id="A0A1X2H5C4"/>
<dbReference type="PANTHER" id="PTHR47219">
    <property type="entry name" value="RAB GTPASE-ACTIVATING PROTEIN 1-LIKE"/>
    <property type="match status" value="1"/>
</dbReference>
<dbReference type="Pfam" id="PF00069">
    <property type="entry name" value="Pkinase"/>
    <property type="match status" value="1"/>
</dbReference>
<feature type="region of interest" description="Disordered" evidence="1">
    <location>
        <begin position="463"/>
        <end position="526"/>
    </location>
</feature>
<dbReference type="CDD" id="cd00158">
    <property type="entry name" value="RHOD"/>
    <property type="match status" value="1"/>
</dbReference>
<dbReference type="GO" id="GO:0031267">
    <property type="term" value="F:small GTPase binding"/>
    <property type="evidence" value="ECO:0007669"/>
    <property type="project" value="TreeGrafter"/>
</dbReference>
<dbReference type="Pfam" id="PF00581">
    <property type="entry name" value="Rhodanese"/>
    <property type="match status" value="1"/>
</dbReference>
<dbReference type="Gene3D" id="1.10.510.10">
    <property type="entry name" value="Transferase(Phosphotransferase) domain 1"/>
    <property type="match status" value="1"/>
</dbReference>
<evidence type="ECO:0000259" key="4">
    <source>
        <dbReference type="PROSITE" id="PS50206"/>
    </source>
</evidence>
<accession>A0A1X2H5C4</accession>
<dbReference type="InterPro" id="IPR036873">
    <property type="entry name" value="Rhodanese-like_dom_sf"/>
</dbReference>
<evidence type="ECO:0000259" key="2">
    <source>
        <dbReference type="PROSITE" id="PS50011"/>
    </source>
</evidence>
<dbReference type="STRING" id="13706.A0A1X2H5C4"/>
<feature type="compositionally biased region" description="Low complexity" evidence="1">
    <location>
        <begin position="497"/>
        <end position="516"/>
    </location>
</feature>
<proteinExistence type="predicted"/>
<comment type="caution">
    <text evidence="5">The sequence shown here is derived from an EMBL/GenBank/DDBJ whole genome shotgun (WGS) entry which is preliminary data.</text>
</comment>
<dbReference type="GO" id="GO:0005524">
    <property type="term" value="F:ATP binding"/>
    <property type="evidence" value="ECO:0007669"/>
    <property type="project" value="InterPro"/>
</dbReference>
<gene>
    <name evidence="5" type="ORF">BCR43DRAFT_497204</name>
</gene>
<evidence type="ECO:0000313" key="5">
    <source>
        <dbReference type="EMBL" id="ORY93585.1"/>
    </source>
</evidence>
<dbReference type="SUPFAM" id="SSF47923">
    <property type="entry name" value="Ypt/Rab-GAP domain of gyp1p"/>
    <property type="match status" value="2"/>
</dbReference>
<dbReference type="GO" id="GO:0004672">
    <property type="term" value="F:protein kinase activity"/>
    <property type="evidence" value="ECO:0007669"/>
    <property type="project" value="InterPro"/>
</dbReference>
<dbReference type="InterPro" id="IPR001763">
    <property type="entry name" value="Rhodanese-like_dom"/>
</dbReference>
<sequence length="986" mass="111717">MALFANTRDVQIREGPIPALASINFVASSRATEQLALSGHSAVSAPSQIVGRFQYLKSLDHPHLSEYVEIQRGKYDRLFVVFEYHEDSLLNSRTEKTTVDSLRQWACDVLCALIYLKQRGIGHGALSPQNILLDRQKRIKLSGYGLNYMTGYGQDVDFPIGYPPYLSPECMSNEEETGFDKRDVWALGVILLEQYCRTPFWTTSDIGLIFDSLTSLHQWQEQDDNVWKLDTMKSLDISEAALNILRGETPEVPESLRRFFLDCLQVSATKRPDLTTLIGSDFFKEAELQYDSPWVTDPVLLSDALPNPNGKDDESLLRELEACKLLHSSALENRPIHHIYDLWRLAGGDVEIDLAKRGVFLSKPVIERLPRTCHVSDGAEVGANVSDTTQLYSDKVHVLGFKELYQRLEEKKGETGEMFEWDTDYFMVVDENDVNFLLDGSISDDEDEMPNDEDFIFAEDAAHPPATPTTATNGATPSGTPTPTTPSTSRSLNRTFSLNSMNRSRSSSSLSVGSPVPSTPTQPAAPKLPLFLREQDVNYQFHRQELFRELLRQYPASRKEILHHAKVDIPPLLRGKVWAAVLGVHGDVWRQYDRIDKQNDANSDRQIDVDVPRCHQYNPLLASSVGHNKLRRLLKSWVSVNQKLVYWQGLDSLCAPFLTLNFNDEAIAFACLQAFIMRFLNNFFLQDNAPVLQEYLAIFRHLLSFHDPELSSHLDMIGFVPDLYAIPWFLTLFTHVFPLDKIYHLWDKFLVGPSSLPLFAGIAILRQIRDTLLSCEFNDCIVLFSESFPKVDIEKCIQNALGMCKVTPPSIVARRVISPTSSPVPSVPDEELWWETPLAVDLKKQELAPRIEMKDLSRVSPYALMLDIRSDQEFARGHIASSMNVQSHQLQSYASILKKLNRKYHLVIAQRGHEGPDFAAELVQRHFPRTAVLQGGVEAYVQRGQRLCTCRPQKQTTQGYKGKGSEPPFVIWRCKVPTPLSKRSTT</sequence>
<dbReference type="InterPro" id="IPR050302">
    <property type="entry name" value="Rab_GAP_TBC_domain"/>
</dbReference>